<sequence>MPQLLMRENSPMPEYHGEFDCLIGEKSPELNIDIALKLARRFPEVFEPIGFAVEDFKEDTLAVTKENLMNIRFIFNPLFEEYHSASGIDFDEVGEEKALTFSDAKQLLERFPSAFELVDSTFQNKNAEAEVEVEADNSILAEDILTLLKTKHVAFEELKEHFNEHADYKQLRSLIMILSKKDSIKKDEDGKWMLT</sequence>
<accession>A0A0F9LHZ7</accession>
<gene>
    <name evidence="1" type="ORF">LCGC14_1197260</name>
</gene>
<dbReference type="AlphaFoldDB" id="A0A0F9LHZ7"/>
<protein>
    <submittedName>
        <fullName evidence="1">Uncharacterized protein</fullName>
    </submittedName>
</protein>
<reference evidence="1" key="1">
    <citation type="journal article" date="2015" name="Nature">
        <title>Complex archaea that bridge the gap between prokaryotes and eukaryotes.</title>
        <authorList>
            <person name="Spang A."/>
            <person name="Saw J.H."/>
            <person name="Jorgensen S.L."/>
            <person name="Zaremba-Niedzwiedzka K."/>
            <person name="Martijn J."/>
            <person name="Lind A.E."/>
            <person name="van Eijk R."/>
            <person name="Schleper C."/>
            <person name="Guy L."/>
            <person name="Ettema T.J."/>
        </authorList>
    </citation>
    <scope>NUCLEOTIDE SEQUENCE</scope>
</reference>
<name>A0A0F9LHZ7_9ZZZZ</name>
<comment type="caution">
    <text evidence="1">The sequence shown here is derived from an EMBL/GenBank/DDBJ whole genome shotgun (WGS) entry which is preliminary data.</text>
</comment>
<evidence type="ECO:0000313" key="1">
    <source>
        <dbReference type="EMBL" id="KKM94544.1"/>
    </source>
</evidence>
<dbReference type="EMBL" id="LAZR01006124">
    <property type="protein sequence ID" value="KKM94544.1"/>
    <property type="molecule type" value="Genomic_DNA"/>
</dbReference>
<organism evidence="1">
    <name type="scientific">marine sediment metagenome</name>
    <dbReference type="NCBI Taxonomy" id="412755"/>
    <lineage>
        <taxon>unclassified sequences</taxon>
        <taxon>metagenomes</taxon>
        <taxon>ecological metagenomes</taxon>
    </lineage>
</organism>
<proteinExistence type="predicted"/>